<accession>A0A317UVJ7</accession>
<feature type="active site" description="Glycyl thioester intermediate" evidence="7">
    <location>
        <position position="572"/>
    </location>
</feature>
<dbReference type="Gene3D" id="3.40.50.720">
    <property type="entry name" value="NAD(P)-binding Rossmann-like Domain"/>
    <property type="match status" value="1"/>
</dbReference>
<evidence type="ECO:0000259" key="9">
    <source>
        <dbReference type="Pfam" id="PF00899"/>
    </source>
</evidence>
<dbReference type="InterPro" id="IPR035985">
    <property type="entry name" value="Ubiquitin-activating_enz"/>
</dbReference>
<keyword evidence="8" id="KW-0963">Cytoplasm</keyword>
<dbReference type="PANTHER" id="PTHR10953:SF3">
    <property type="entry name" value="UBIQUITIN-LIKE MODIFIER-ACTIVATING ENZYME ATG7"/>
    <property type="match status" value="1"/>
</dbReference>
<dbReference type="InterPro" id="IPR042522">
    <property type="entry name" value="Atg7_N_1"/>
</dbReference>
<dbReference type="GO" id="GO:0000045">
    <property type="term" value="P:autophagosome assembly"/>
    <property type="evidence" value="ECO:0007669"/>
    <property type="project" value="TreeGrafter"/>
</dbReference>
<keyword evidence="3 8" id="KW-0813">Transport</keyword>
<dbReference type="InterPro" id="IPR006285">
    <property type="entry name" value="Atg7"/>
</dbReference>
<reference evidence="11 12" key="1">
    <citation type="submission" date="2016-12" db="EMBL/GenBank/DDBJ databases">
        <title>The genomes of Aspergillus section Nigri reveals drivers in fungal speciation.</title>
        <authorList>
            <consortium name="DOE Joint Genome Institute"/>
            <person name="Vesth T.C."/>
            <person name="Nybo J."/>
            <person name="Theobald S."/>
            <person name="Brandl J."/>
            <person name="Frisvad J.C."/>
            <person name="Nielsen K.F."/>
            <person name="Lyhne E.K."/>
            <person name="Kogle M.E."/>
            <person name="Kuo A."/>
            <person name="Riley R."/>
            <person name="Clum A."/>
            <person name="Nolan M."/>
            <person name="Lipzen A."/>
            <person name="Salamov A."/>
            <person name="Henrissat B."/>
            <person name="Wiebenga A."/>
            <person name="De Vries R.P."/>
            <person name="Grigoriev I.V."/>
            <person name="Mortensen U.H."/>
            <person name="Andersen M.R."/>
            <person name="Baker S.E."/>
        </authorList>
    </citation>
    <scope>NUCLEOTIDE SEQUENCE [LARGE SCALE GENOMIC DNA]</scope>
    <source>
        <strain evidence="11 12">CBS 117.55</strain>
    </source>
</reference>
<dbReference type="STRING" id="1448321.A0A317UVJ7"/>
<evidence type="ECO:0000256" key="3">
    <source>
        <dbReference type="ARBA" id="ARBA00022448"/>
    </source>
</evidence>
<evidence type="ECO:0000313" key="11">
    <source>
        <dbReference type="EMBL" id="PWY65655.1"/>
    </source>
</evidence>
<evidence type="ECO:0000256" key="7">
    <source>
        <dbReference type="PIRSR" id="PIRSR606285-1"/>
    </source>
</evidence>
<dbReference type="Pfam" id="PF00899">
    <property type="entry name" value="ThiF"/>
    <property type="match status" value="1"/>
</dbReference>
<dbReference type="InterPro" id="IPR000594">
    <property type="entry name" value="ThiF_NAD_FAD-bd"/>
</dbReference>
<dbReference type="VEuPathDB" id="FungiDB:BO70DRAFT_390808"/>
<dbReference type="PANTHER" id="PTHR10953">
    <property type="entry name" value="UBIQUITIN-ACTIVATING ENZYME E1"/>
    <property type="match status" value="1"/>
</dbReference>
<dbReference type="RefSeq" id="XP_025394575.1">
    <property type="nucleotide sequence ID" value="XM_025546190.1"/>
</dbReference>
<dbReference type="InterPro" id="IPR042523">
    <property type="entry name" value="Atg7_N_2"/>
</dbReference>
<dbReference type="NCBIfam" id="TIGR01381">
    <property type="entry name" value="E1_like_apg7"/>
    <property type="match status" value="1"/>
</dbReference>
<keyword evidence="8" id="KW-0833">Ubl conjugation pathway</keyword>
<sequence>MRYTPFASDIELPFYTALATLKINHDKLDDAARTVIGLYEIRPVDPPHASCRMQIHGNALTSTETPTGYYRAEGTIKNVNTMEEYTNIDKAHILQQSAKMLWDAICDGSIYACPSLLSFFIILSYADLKKYKFHYWFAFPALHSSPSWTHLKETESSVISGRFEIGTRHTACLSDAEFSTLVVAVQTWSSVVDDCQRGFFLARRVSESTLENRSGMTEIGTKSLIYDCPCWRIAPLSAYESGFFEGASFEDRFVCFADPSNYDDAPGWMLRNLLVLAKRRWGLNKIKVLRYRDAQYSRGQYRSLVLTLEWQDLPAPSTLSPEHLYNDVPKVTGWERGPGGKLSSRVVNLTEYLDPKRLADQSVDLNLKLMKWRISPNLDLEKIKHTRCLLLGAGTLGSYVARNLMGWGVYRITFVDNGSVSFSNPVRQPLYKFTDCLDGGAKKAYRASQALSDIYPGVESTGHALSVPMVGHPVIDIEKGKEDFQLLQRLIDEHDVIFLLMDTRESRWLPTVMGKAAGKIVMNAALGFDSFVVMRHGVKTDVDSLSELGCYFCNDVVAPMNSIRDQTLDQQCTVTRPGVAAIASALLVELLVSLLQHPLGAAAPAPISRNDDTGTHPLGLVPHQIRGFLSTFENVPVVGRSYKCCSACSDNVIYGYKRGGWDFVLKALNEPGYVEELSGLKEVQATAEASVADIQWDDDSNSGEEIN</sequence>
<keyword evidence="5 8" id="KW-0072">Autophagy</keyword>
<dbReference type="FunFam" id="3.40.140.70:FF:000001">
    <property type="entry name" value="Ubiquitin-like modifier-activating enzyme atg7"/>
    <property type="match status" value="1"/>
</dbReference>
<gene>
    <name evidence="11" type="ORF">BO70DRAFT_390808</name>
</gene>
<comment type="caution">
    <text evidence="11">The sequence shown here is derived from an EMBL/GenBank/DDBJ whole genome shotgun (WGS) entry which is preliminary data.</text>
</comment>
<dbReference type="GeneID" id="37068427"/>
<evidence type="ECO:0000256" key="1">
    <source>
        <dbReference type="ARBA" id="ARBA00010931"/>
    </source>
</evidence>
<name>A0A317UVJ7_9EURO</name>
<keyword evidence="4 8" id="KW-0653">Protein transport</keyword>
<protein>
    <recommendedName>
        <fullName evidence="2 8">Ubiquitin-like modifier-activating enzyme ATG7</fullName>
    </recommendedName>
    <alternativeName>
        <fullName evidence="8">Autophagy-related protein 7</fullName>
    </alternativeName>
</protein>
<dbReference type="FunFam" id="3.40.50.720:FF:000243">
    <property type="entry name" value="Ubiquitin-like modifier-activating enzyme ATG7"/>
    <property type="match status" value="1"/>
</dbReference>
<dbReference type="GO" id="GO:0019778">
    <property type="term" value="F:Atg12 activating enzyme activity"/>
    <property type="evidence" value="ECO:0007669"/>
    <property type="project" value="TreeGrafter"/>
</dbReference>
<comment type="subcellular location">
    <subcellularLocation>
        <location evidence="8">Cytoplasm</location>
    </subcellularLocation>
    <subcellularLocation>
        <location evidence="8">Preautophagosomal structure</location>
    </subcellularLocation>
</comment>
<dbReference type="OrthoDB" id="338614at2759"/>
<keyword evidence="12" id="KW-1185">Reference proteome</keyword>
<evidence type="ECO:0000256" key="5">
    <source>
        <dbReference type="ARBA" id="ARBA00023006"/>
    </source>
</evidence>
<dbReference type="Proteomes" id="UP000247233">
    <property type="component" value="Unassembled WGS sequence"/>
</dbReference>
<dbReference type="GO" id="GO:0006995">
    <property type="term" value="P:cellular response to nitrogen starvation"/>
    <property type="evidence" value="ECO:0007669"/>
    <property type="project" value="TreeGrafter"/>
</dbReference>
<comment type="similarity">
    <text evidence="1 8">Belongs to the ATG7 family.</text>
</comment>
<organism evidence="11 12">
    <name type="scientific">Aspergillus heteromorphus CBS 117.55</name>
    <dbReference type="NCBI Taxonomy" id="1448321"/>
    <lineage>
        <taxon>Eukaryota</taxon>
        <taxon>Fungi</taxon>
        <taxon>Dikarya</taxon>
        <taxon>Ascomycota</taxon>
        <taxon>Pezizomycotina</taxon>
        <taxon>Eurotiomycetes</taxon>
        <taxon>Eurotiomycetidae</taxon>
        <taxon>Eurotiales</taxon>
        <taxon>Aspergillaceae</taxon>
        <taxon>Aspergillus</taxon>
        <taxon>Aspergillus subgen. Circumdati</taxon>
    </lineage>
</organism>
<dbReference type="Pfam" id="PF16420">
    <property type="entry name" value="ATG7_N"/>
    <property type="match status" value="1"/>
</dbReference>
<dbReference type="AlphaFoldDB" id="A0A317UVJ7"/>
<proteinExistence type="inferred from homology"/>
<evidence type="ECO:0000256" key="2">
    <source>
        <dbReference type="ARBA" id="ARBA00017647"/>
    </source>
</evidence>
<dbReference type="InterPro" id="IPR045886">
    <property type="entry name" value="ThiF/MoeB/HesA"/>
</dbReference>
<evidence type="ECO:0000313" key="12">
    <source>
        <dbReference type="Proteomes" id="UP000247233"/>
    </source>
</evidence>
<dbReference type="GO" id="GO:0015031">
    <property type="term" value="P:protein transport"/>
    <property type="evidence" value="ECO:0007669"/>
    <property type="project" value="UniProtKB-UniRule"/>
</dbReference>
<comment type="subunit">
    <text evidence="8">Homodimer.</text>
</comment>
<dbReference type="GO" id="GO:0000407">
    <property type="term" value="C:phagophore assembly site"/>
    <property type="evidence" value="ECO:0007669"/>
    <property type="project" value="UniProtKB-SubCell"/>
</dbReference>
<dbReference type="SUPFAM" id="SSF69572">
    <property type="entry name" value="Activating enzymes of the ubiquitin-like proteins"/>
    <property type="match status" value="1"/>
</dbReference>
<evidence type="ECO:0000256" key="6">
    <source>
        <dbReference type="ARBA" id="ARBA00024930"/>
    </source>
</evidence>
<dbReference type="Gene3D" id="3.40.140.70">
    <property type="entry name" value="Ubiquitin-like modifier-activating enzyme ATG7 N-terminal domain"/>
    <property type="match status" value="1"/>
</dbReference>
<dbReference type="GO" id="GO:0032446">
    <property type="term" value="P:protein modification by small protein conjugation"/>
    <property type="evidence" value="ECO:0007669"/>
    <property type="project" value="TreeGrafter"/>
</dbReference>
<dbReference type="GO" id="GO:0019779">
    <property type="term" value="F:Atg8 activating enzyme activity"/>
    <property type="evidence" value="ECO:0007669"/>
    <property type="project" value="TreeGrafter"/>
</dbReference>
<dbReference type="GO" id="GO:0034727">
    <property type="term" value="P:piecemeal microautophagy of the nucleus"/>
    <property type="evidence" value="ECO:0007669"/>
    <property type="project" value="TreeGrafter"/>
</dbReference>
<dbReference type="GO" id="GO:0000422">
    <property type="term" value="P:autophagy of mitochondrion"/>
    <property type="evidence" value="ECO:0007669"/>
    <property type="project" value="TreeGrafter"/>
</dbReference>
<feature type="domain" description="Ubiquitin-like modifier-activating enzyme Atg7 N-terminal" evidence="10">
    <location>
        <begin position="1"/>
        <end position="353"/>
    </location>
</feature>
<feature type="domain" description="THIF-type NAD/FAD binding fold" evidence="9">
    <location>
        <begin position="372"/>
        <end position="599"/>
    </location>
</feature>
<dbReference type="InterPro" id="IPR032197">
    <property type="entry name" value="Atg7_N"/>
</dbReference>
<evidence type="ECO:0000256" key="8">
    <source>
        <dbReference type="RuleBase" id="RU366022"/>
    </source>
</evidence>
<evidence type="ECO:0000256" key="4">
    <source>
        <dbReference type="ARBA" id="ARBA00022927"/>
    </source>
</evidence>
<evidence type="ECO:0000259" key="10">
    <source>
        <dbReference type="Pfam" id="PF16420"/>
    </source>
</evidence>
<dbReference type="EMBL" id="MSFL01000050">
    <property type="protein sequence ID" value="PWY65655.1"/>
    <property type="molecule type" value="Genomic_DNA"/>
</dbReference>
<dbReference type="Gene3D" id="3.40.140.100">
    <property type="entry name" value="Ubiquitin-like modifier-activating enzyme ATG7 C-terminal domain"/>
    <property type="match status" value="1"/>
</dbReference>
<comment type="function">
    <text evidence="6">E1-like activating enzyme involved in the 2 ubiquitin-like systems required for cytoplasm to vacuole transport (Cvt) and autophagy. Activates ATG12 for its conjugation with ATG5 and ATG8 for its conjugation with phosphatidylethanolamine. Both systems are needed for the ATG8 association to Cvt vesicles and autophagosomes membranes. Autophagy is essential for maintenance of amino acid levels and protein synthesis under nitrogen starvation. Required for selective autophagic degradation of the nucleus (nucleophagy) as well as for mitophagy which contributes to regulate mitochondrial quantity and quality by eliminating the mitochondria to a basal level to fulfill cellular energy requirements and preventing excess ROS production. Plays a role in the regulation of filamentous growth and chronological longevity.</text>
</comment>